<dbReference type="Pfam" id="PF18019">
    <property type="entry name" value="Cas3_HD"/>
    <property type="match status" value="1"/>
</dbReference>
<keyword evidence="2" id="KW-0378">Hydrolase</keyword>
<keyword evidence="1" id="KW-0479">Metal-binding</keyword>
<evidence type="ECO:0000256" key="2">
    <source>
        <dbReference type="ARBA" id="ARBA00022801"/>
    </source>
</evidence>
<evidence type="ECO:0000313" key="5">
    <source>
        <dbReference type="EMBL" id="MBU3828345.1"/>
    </source>
</evidence>
<proteinExistence type="predicted"/>
<reference evidence="5" key="2">
    <citation type="submission" date="2021-04" db="EMBL/GenBank/DDBJ databases">
        <authorList>
            <person name="Gilroy R."/>
        </authorList>
    </citation>
    <scope>NUCLEOTIDE SEQUENCE</scope>
    <source>
        <strain evidence="5">F6-686</strain>
    </source>
</reference>
<reference evidence="5" key="1">
    <citation type="journal article" date="2021" name="PeerJ">
        <title>Extensive microbial diversity within the chicken gut microbiome revealed by metagenomics and culture.</title>
        <authorList>
            <person name="Gilroy R."/>
            <person name="Ravi A."/>
            <person name="Getino M."/>
            <person name="Pursley I."/>
            <person name="Horton D.L."/>
            <person name="Alikhan N.F."/>
            <person name="Baker D."/>
            <person name="Gharbi K."/>
            <person name="Hall N."/>
            <person name="Watson M."/>
            <person name="Adriaenssens E.M."/>
            <person name="Foster-Nyarko E."/>
            <person name="Jarju S."/>
            <person name="Secka A."/>
            <person name="Antonio M."/>
            <person name="Oren A."/>
            <person name="Chaudhuri R.R."/>
            <person name="La Ragione R."/>
            <person name="Hildebrand F."/>
            <person name="Pallen M.J."/>
        </authorList>
    </citation>
    <scope>NUCLEOTIDE SEQUENCE</scope>
    <source>
        <strain evidence="5">F6-686</strain>
    </source>
</reference>
<dbReference type="Proteomes" id="UP000823844">
    <property type="component" value="Unassembled WGS sequence"/>
</dbReference>
<dbReference type="GO" id="GO:0016787">
    <property type="term" value="F:hydrolase activity"/>
    <property type="evidence" value="ECO:0007669"/>
    <property type="project" value="UniProtKB-KW"/>
</dbReference>
<sequence>MTNIENYRFPKSTLALWGKKDVIKFGGKNREKKKRLWLPLVAHLIDTKNTILWLYDNWISEANKEYLSSSLGESETKNLLAFLGVAHDIGKASPAFET</sequence>
<evidence type="ECO:0000313" key="6">
    <source>
        <dbReference type="Proteomes" id="UP000823844"/>
    </source>
</evidence>
<evidence type="ECO:0000256" key="3">
    <source>
        <dbReference type="ARBA" id="ARBA00023118"/>
    </source>
</evidence>
<dbReference type="AlphaFoldDB" id="A0A9E2KRR0"/>
<feature type="domain" description="HD Cas3-type" evidence="4">
    <location>
        <begin position="27"/>
        <end position="97"/>
    </location>
</feature>
<keyword evidence="3" id="KW-0051">Antiviral defense</keyword>
<protein>
    <recommendedName>
        <fullName evidence="4">HD Cas3-type domain-containing protein</fullName>
    </recommendedName>
</protein>
<accession>A0A9E2KRR0</accession>
<gene>
    <name evidence="5" type="ORF">H9806_04295</name>
</gene>
<name>A0A9E2KRR0_9LACO</name>
<dbReference type="EMBL" id="JAHLFT010000058">
    <property type="protein sequence ID" value="MBU3828345.1"/>
    <property type="molecule type" value="Genomic_DNA"/>
</dbReference>
<comment type="caution">
    <text evidence="5">The sequence shown here is derived from an EMBL/GenBank/DDBJ whole genome shotgun (WGS) entry which is preliminary data.</text>
</comment>
<dbReference type="GO" id="GO:0046872">
    <property type="term" value="F:metal ion binding"/>
    <property type="evidence" value="ECO:0007669"/>
    <property type="project" value="UniProtKB-KW"/>
</dbReference>
<organism evidence="5 6">
    <name type="scientific">Candidatus Lactobacillus pullistercoris</name>
    <dbReference type="NCBI Taxonomy" id="2838636"/>
    <lineage>
        <taxon>Bacteria</taxon>
        <taxon>Bacillati</taxon>
        <taxon>Bacillota</taxon>
        <taxon>Bacilli</taxon>
        <taxon>Lactobacillales</taxon>
        <taxon>Lactobacillaceae</taxon>
        <taxon>Lactobacillus</taxon>
    </lineage>
</organism>
<evidence type="ECO:0000259" key="4">
    <source>
        <dbReference type="Pfam" id="PF18019"/>
    </source>
</evidence>
<dbReference type="GO" id="GO:0051607">
    <property type="term" value="P:defense response to virus"/>
    <property type="evidence" value="ECO:0007669"/>
    <property type="project" value="UniProtKB-KW"/>
</dbReference>
<dbReference type="InterPro" id="IPR006483">
    <property type="entry name" value="CRISPR-assoc_Cas3_HD"/>
</dbReference>
<evidence type="ECO:0000256" key="1">
    <source>
        <dbReference type="ARBA" id="ARBA00022723"/>
    </source>
</evidence>
<dbReference type="Gene3D" id="1.10.3210.30">
    <property type="match status" value="1"/>
</dbReference>
<dbReference type="InterPro" id="IPR038257">
    <property type="entry name" value="CRISPR-assoc_Cas3_HD_sf"/>
</dbReference>